<sequence>MATTGLLPYYQRFLNGAPVAASSRRSFRPREKYLIVLVFFTFGVVCFGAFFFLPEFKAGGTVNSVYSVYKQMQEAGPQLLLPGREGAVLHDLSRPGEDPHRLRDRAKFFAKIREDPEVVERPRVVSSRSQATGAQPPPEAEPDPGGTPLTVPPASALNFPGTQGGHDSDPVARARRDKVLEVSVNYDCFIFRPLRVEGLLVNNGDGNCWRTTLGLLVCCEFDKGYIFVSLLTDS</sequence>
<evidence type="ECO:0000256" key="2">
    <source>
        <dbReference type="SAM" id="Phobius"/>
    </source>
</evidence>
<reference evidence="3 4" key="1">
    <citation type="submission" date="2024-07" db="EMBL/GenBank/DDBJ databases">
        <title>Chromosome-level genome assembly of the water stick insect Ranatra chinensis (Heteroptera: Nepidae).</title>
        <authorList>
            <person name="Liu X."/>
        </authorList>
    </citation>
    <scope>NUCLEOTIDE SEQUENCE [LARGE SCALE GENOMIC DNA]</scope>
    <source>
        <strain evidence="3">Cailab_2021Rc</strain>
        <tissue evidence="3">Muscle</tissue>
    </source>
</reference>
<protein>
    <submittedName>
        <fullName evidence="3">Uncharacterized protein</fullName>
    </submittedName>
</protein>
<evidence type="ECO:0000313" key="4">
    <source>
        <dbReference type="Proteomes" id="UP001558652"/>
    </source>
</evidence>
<dbReference type="EMBL" id="JBFDAA010000123">
    <property type="protein sequence ID" value="KAL1109902.1"/>
    <property type="molecule type" value="Genomic_DNA"/>
</dbReference>
<dbReference type="Proteomes" id="UP001558652">
    <property type="component" value="Unassembled WGS sequence"/>
</dbReference>
<comment type="caution">
    <text evidence="3">The sequence shown here is derived from an EMBL/GenBank/DDBJ whole genome shotgun (WGS) entry which is preliminary data.</text>
</comment>
<keyword evidence="2" id="KW-0472">Membrane</keyword>
<feature type="transmembrane region" description="Helical" evidence="2">
    <location>
        <begin position="33"/>
        <end position="53"/>
    </location>
</feature>
<organism evidence="3 4">
    <name type="scientific">Ranatra chinensis</name>
    <dbReference type="NCBI Taxonomy" id="642074"/>
    <lineage>
        <taxon>Eukaryota</taxon>
        <taxon>Metazoa</taxon>
        <taxon>Ecdysozoa</taxon>
        <taxon>Arthropoda</taxon>
        <taxon>Hexapoda</taxon>
        <taxon>Insecta</taxon>
        <taxon>Pterygota</taxon>
        <taxon>Neoptera</taxon>
        <taxon>Paraneoptera</taxon>
        <taxon>Hemiptera</taxon>
        <taxon>Heteroptera</taxon>
        <taxon>Panheteroptera</taxon>
        <taxon>Nepomorpha</taxon>
        <taxon>Nepidae</taxon>
        <taxon>Ranatrinae</taxon>
        <taxon>Ranatra</taxon>
    </lineage>
</organism>
<dbReference type="AlphaFoldDB" id="A0ABD0XTA6"/>
<keyword evidence="4" id="KW-1185">Reference proteome</keyword>
<feature type="region of interest" description="Disordered" evidence="1">
    <location>
        <begin position="120"/>
        <end position="170"/>
    </location>
</feature>
<evidence type="ECO:0000313" key="3">
    <source>
        <dbReference type="EMBL" id="KAL1109902.1"/>
    </source>
</evidence>
<proteinExistence type="predicted"/>
<gene>
    <name evidence="3" type="ORF">AAG570_014136</name>
</gene>
<accession>A0ABD0XTA6</accession>
<evidence type="ECO:0000256" key="1">
    <source>
        <dbReference type="SAM" id="MobiDB-lite"/>
    </source>
</evidence>
<keyword evidence="2" id="KW-1133">Transmembrane helix</keyword>
<keyword evidence="2" id="KW-0812">Transmembrane</keyword>
<name>A0ABD0XTA6_9HEMI</name>